<dbReference type="PANTHER" id="PTHR31286:SF179">
    <property type="entry name" value="RNASE H TYPE-1 DOMAIN-CONTAINING PROTEIN"/>
    <property type="match status" value="1"/>
</dbReference>
<dbReference type="PANTHER" id="PTHR31286">
    <property type="entry name" value="GLYCINE-RICH CELL WALL STRUCTURAL PROTEIN 1.8-LIKE"/>
    <property type="match status" value="1"/>
</dbReference>
<dbReference type="Proteomes" id="UP001454036">
    <property type="component" value="Unassembled WGS sequence"/>
</dbReference>
<organism evidence="2 3">
    <name type="scientific">Lithospermum erythrorhizon</name>
    <name type="common">Purple gromwell</name>
    <name type="synonym">Lithospermum officinale var. erythrorhizon</name>
    <dbReference type="NCBI Taxonomy" id="34254"/>
    <lineage>
        <taxon>Eukaryota</taxon>
        <taxon>Viridiplantae</taxon>
        <taxon>Streptophyta</taxon>
        <taxon>Embryophyta</taxon>
        <taxon>Tracheophyta</taxon>
        <taxon>Spermatophyta</taxon>
        <taxon>Magnoliopsida</taxon>
        <taxon>eudicotyledons</taxon>
        <taxon>Gunneridae</taxon>
        <taxon>Pentapetalae</taxon>
        <taxon>asterids</taxon>
        <taxon>lamiids</taxon>
        <taxon>Boraginales</taxon>
        <taxon>Boraginaceae</taxon>
        <taxon>Boraginoideae</taxon>
        <taxon>Lithospermeae</taxon>
        <taxon>Lithospermum</taxon>
    </lineage>
</organism>
<evidence type="ECO:0000313" key="2">
    <source>
        <dbReference type="EMBL" id="GAA0145588.1"/>
    </source>
</evidence>
<comment type="caution">
    <text evidence="2">The sequence shown here is derived from an EMBL/GenBank/DDBJ whole genome shotgun (WGS) entry which is preliminary data.</text>
</comment>
<feature type="compositionally biased region" description="Pro residues" evidence="1">
    <location>
        <begin position="1"/>
        <end position="15"/>
    </location>
</feature>
<evidence type="ECO:0000256" key="1">
    <source>
        <dbReference type="SAM" id="MobiDB-lite"/>
    </source>
</evidence>
<evidence type="ECO:0008006" key="4">
    <source>
        <dbReference type="Google" id="ProtNLM"/>
    </source>
</evidence>
<name>A0AAV3P302_LITER</name>
<feature type="region of interest" description="Disordered" evidence="1">
    <location>
        <begin position="1"/>
        <end position="25"/>
    </location>
</feature>
<dbReference type="AlphaFoldDB" id="A0AAV3P302"/>
<gene>
    <name evidence="2" type="ORF">LIER_05752</name>
</gene>
<evidence type="ECO:0000313" key="3">
    <source>
        <dbReference type="Proteomes" id="UP001454036"/>
    </source>
</evidence>
<sequence length="318" mass="35735">MAGGDQPPPQSPPSPTEEVAKQPSPTGEVVTIFHANNTAIVLSSKKPTYSSILKDSFQPAQDCSQTKPLFCDEQATIPTELKPTMVQDGTTSVRFKLSDKTRYLKSRIEDFTRLWMRTNWYVKGFPMRMFKWTDDFNPNKESPLSLVWVHFEGLPLYLFNDEALFSIANTIGSPLRIDQYNVDRVKLGSASVCVSLDVSKPNLDKIWVAFEEDDSDKVVEGFWEKVSYDIFPSYCTCCNHLGHVLNDCKRKDETYAQLVNNSANSNNEKEVKAKPDARKTKEWVEAVLTGAKKVDSGVKNVESGAKIVDLEADDSNPF</sequence>
<reference evidence="2 3" key="1">
    <citation type="submission" date="2024-01" db="EMBL/GenBank/DDBJ databases">
        <title>The complete chloroplast genome sequence of Lithospermum erythrorhizon: insights into the phylogenetic relationship among Boraginaceae species and the maternal lineages of purple gromwells.</title>
        <authorList>
            <person name="Okada T."/>
            <person name="Watanabe K."/>
        </authorList>
    </citation>
    <scope>NUCLEOTIDE SEQUENCE [LARGE SCALE GENOMIC DNA]</scope>
</reference>
<accession>A0AAV3P302</accession>
<dbReference type="InterPro" id="IPR040256">
    <property type="entry name" value="At4g02000-like"/>
</dbReference>
<dbReference type="EMBL" id="BAABME010000805">
    <property type="protein sequence ID" value="GAA0145588.1"/>
    <property type="molecule type" value="Genomic_DNA"/>
</dbReference>
<proteinExistence type="predicted"/>
<protein>
    <recommendedName>
        <fullName evidence="4">DUF4283 domain-containing protein</fullName>
    </recommendedName>
</protein>
<keyword evidence="3" id="KW-1185">Reference proteome</keyword>